<protein>
    <submittedName>
        <fullName evidence="1">Uncharacterized protein</fullName>
    </submittedName>
</protein>
<organism evidence="1 2">
    <name type="scientific">Xanthomonas populi</name>
    <dbReference type="NCBI Taxonomy" id="53414"/>
    <lineage>
        <taxon>Bacteria</taxon>
        <taxon>Pseudomonadati</taxon>
        <taxon>Pseudomonadota</taxon>
        <taxon>Gammaproteobacteria</taxon>
        <taxon>Lysobacterales</taxon>
        <taxon>Lysobacteraceae</taxon>
        <taxon>Xanthomonas</taxon>
    </lineage>
</organism>
<name>A0A2S7EMJ3_9XANT</name>
<dbReference type="EMBL" id="MDEJ01000082">
    <property type="protein sequence ID" value="PPU91705.1"/>
    <property type="molecule type" value="Genomic_DNA"/>
</dbReference>
<accession>A0A2S7EMJ3</accession>
<feature type="non-terminal residue" evidence="1">
    <location>
        <position position="1"/>
    </location>
</feature>
<reference evidence="2" key="1">
    <citation type="submission" date="2016-08" db="EMBL/GenBank/DDBJ databases">
        <authorList>
            <person name="Merda D."/>
            <person name="Briand M."/>
            <person name="Taghouti G."/>
            <person name="Carrere S."/>
            <person name="Gouzy J."/>
            <person name="Portier P."/>
            <person name="Jacques M.-A."/>
            <person name="Fischer-Le Saux M."/>
        </authorList>
    </citation>
    <scope>NUCLEOTIDE SEQUENCE [LARGE SCALE GENOMIC DNA]</scope>
    <source>
        <strain evidence="2">CFBP1817</strain>
    </source>
</reference>
<dbReference type="AlphaFoldDB" id="A0A2S7EMJ3"/>
<evidence type="ECO:0000313" key="1">
    <source>
        <dbReference type="EMBL" id="PPU91705.1"/>
    </source>
</evidence>
<evidence type="ECO:0000313" key="2">
    <source>
        <dbReference type="Proteomes" id="UP000239939"/>
    </source>
</evidence>
<gene>
    <name evidence="1" type="ORF">XpopCFBP1817_13385</name>
</gene>
<sequence>TPYQRLEGWRRQLRPYQQRRTQVLATVQQERQRLPQLTDAWLRKRAQASLGQWQKDLAELDARIAQQVALPVGEGLG</sequence>
<dbReference type="Proteomes" id="UP000239939">
    <property type="component" value="Unassembled WGS sequence"/>
</dbReference>
<dbReference type="RefSeq" id="WP_158251304.1">
    <property type="nucleotide sequence ID" value="NZ_MDEJ01000082.1"/>
</dbReference>
<keyword evidence="2" id="KW-1185">Reference proteome</keyword>
<comment type="caution">
    <text evidence="1">The sequence shown here is derived from an EMBL/GenBank/DDBJ whole genome shotgun (WGS) entry which is preliminary data.</text>
</comment>
<proteinExistence type="predicted"/>